<accession>A0A176RU92</accession>
<dbReference type="AlphaFoldDB" id="A0A176RU92"/>
<name>A0A176RU92_9GAMM</name>
<dbReference type="PATRIC" id="fig|1003181.4.peg.6656"/>
<keyword evidence="2" id="KW-1185">Reference proteome</keyword>
<evidence type="ECO:0000313" key="1">
    <source>
        <dbReference type="EMBL" id="OAD19314.1"/>
    </source>
</evidence>
<sequence>MGLLQRIEERNVIVVADGKEYNLAYDQIENAHIVPD</sequence>
<comment type="caution">
    <text evidence="1">The sequence shown here is derived from an EMBL/GenBank/DDBJ whole genome shotgun (WGS) entry which is preliminary data.</text>
</comment>
<organism evidence="1 2">
    <name type="scientific">Candidatus Thiomargarita nelsonii</name>
    <dbReference type="NCBI Taxonomy" id="1003181"/>
    <lineage>
        <taxon>Bacteria</taxon>
        <taxon>Pseudomonadati</taxon>
        <taxon>Pseudomonadota</taxon>
        <taxon>Gammaproteobacteria</taxon>
        <taxon>Thiotrichales</taxon>
        <taxon>Thiotrichaceae</taxon>
        <taxon>Thiomargarita</taxon>
    </lineage>
</organism>
<reference evidence="1 2" key="1">
    <citation type="submission" date="2016-05" db="EMBL/GenBank/DDBJ databases">
        <title>Single-cell genome of chain-forming Candidatus Thiomargarita nelsonii and comparison to other large sulfur-oxidizing bacteria.</title>
        <authorList>
            <person name="Winkel M."/>
            <person name="Salman V."/>
            <person name="Woyke T."/>
            <person name="Schulz-Vogt H."/>
            <person name="Richter M."/>
            <person name="Flood B."/>
            <person name="Bailey J."/>
            <person name="Amann R."/>
            <person name="Mussmann M."/>
        </authorList>
    </citation>
    <scope>NUCLEOTIDE SEQUENCE [LARGE SCALE GENOMIC DNA]</scope>
    <source>
        <strain evidence="1 2">THI036</strain>
    </source>
</reference>
<evidence type="ECO:0000313" key="2">
    <source>
        <dbReference type="Proteomes" id="UP000076962"/>
    </source>
</evidence>
<proteinExistence type="predicted"/>
<protein>
    <submittedName>
        <fullName evidence="1">Uncharacterized protein</fullName>
    </submittedName>
</protein>
<gene>
    <name evidence="1" type="ORF">THIOM_005059</name>
</gene>
<dbReference type="Proteomes" id="UP000076962">
    <property type="component" value="Unassembled WGS sequence"/>
</dbReference>
<dbReference type="EMBL" id="LUTY01002852">
    <property type="protein sequence ID" value="OAD19314.1"/>
    <property type="molecule type" value="Genomic_DNA"/>
</dbReference>